<keyword evidence="3" id="KW-1185">Reference proteome</keyword>
<evidence type="ECO:0000313" key="3">
    <source>
        <dbReference type="Proteomes" id="UP000233458"/>
    </source>
</evidence>
<keyword evidence="1" id="KW-1133">Transmembrane helix</keyword>
<proteinExistence type="predicted"/>
<evidence type="ECO:0000256" key="1">
    <source>
        <dbReference type="SAM" id="Phobius"/>
    </source>
</evidence>
<evidence type="ECO:0000313" key="2">
    <source>
        <dbReference type="EMBL" id="AUG53587.1"/>
    </source>
</evidence>
<reference evidence="2 3" key="1">
    <citation type="submission" date="2017-10" db="EMBL/GenBank/DDBJ databases">
        <title>Biodiversity and function of Thalassospira species in the particle-attached aromatic-hydrocarbon-degrading consortia from the surface seawater of the China South Sea.</title>
        <authorList>
            <person name="Dong C."/>
            <person name="Liu R."/>
            <person name="Shao Z."/>
        </authorList>
    </citation>
    <scope>NUCLEOTIDE SEQUENCE [LARGE SCALE GENOMIC DNA]</scope>
    <source>
        <strain evidence="2 3">CSC3H3</strain>
    </source>
</reference>
<gene>
    <name evidence="2" type="ORF">CSC3H3_13340</name>
</gene>
<name>A0ABM6QAP8_9PROT</name>
<accession>A0ABM6QAP8</accession>
<sequence length="79" mass="8731">MVLCGGAENVVKRDDVLSLPPRWKLPCWQSFLQLLGVCGLLGMMGYLINPAASLLFTGWHPCWLDDAPPFLTGDGKWIT</sequence>
<keyword evidence="1" id="KW-0812">Transmembrane</keyword>
<dbReference type="Proteomes" id="UP000233458">
    <property type="component" value="Chromosome"/>
</dbReference>
<feature type="transmembrane region" description="Helical" evidence="1">
    <location>
        <begin position="28"/>
        <end position="48"/>
    </location>
</feature>
<protein>
    <submittedName>
        <fullName evidence="2">Uncharacterized protein</fullName>
    </submittedName>
</protein>
<keyword evidence="1" id="KW-0472">Membrane</keyword>
<dbReference type="EMBL" id="CP024199">
    <property type="protein sequence ID" value="AUG53587.1"/>
    <property type="molecule type" value="Genomic_DNA"/>
</dbReference>
<organism evidence="2 3">
    <name type="scientific">Thalassospira marina</name>
    <dbReference type="NCBI Taxonomy" id="2048283"/>
    <lineage>
        <taxon>Bacteria</taxon>
        <taxon>Pseudomonadati</taxon>
        <taxon>Pseudomonadota</taxon>
        <taxon>Alphaproteobacteria</taxon>
        <taxon>Rhodospirillales</taxon>
        <taxon>Thalassospiraceae</taxon>
        <taxon>Thalassospira</taxon>
    </lineage>
</organism>